<accession>Q98S15</accession>
<evidence type="ECO:0000256" key="4">
    <source>
        <dbReference type="ARBA" id="ARBA00022980"/>
    </source>
</evidence>
<comment type="similarity">
    <text evidence="1 7">Belongs to the universal ribosomal protein uS4 family.</text>
</comment>
<feature type="domain" description="RNA-binding S4" evidence="8">
    <location>
        <begin position="107"/>
        <end position="165"/>
    </location>
</feature>
<evidence type="ECO:0000259" key="8">
    <source>
        <dbReference type="SMART" id="SM00363"/>
    </source>
</evidence>
<dbReference type="Pfam" id="PF00163">
    <property type="entry name" value="Ribosomal_S4"/>
    <property type="match status" value="1"/>
</dbReference>
<geneLocation type="nucleomorph" evidence="10"/>
<dbReference type="GO" id="GO:0003735">
    <property type="term" value="F:structural constituent of ribosome"/>
    <property type="evidence" value="ECO:0007669"/>
    <property type="project" value="InterPro"/>
</dbReference>
<dbReference type="GO" id="GO:0006412">
    <property type="term" value="P:translation"/>
    <property type="evidence" value="ECO:0007669"/>
    <property type="project" value="InterPro"/>
</dbReference>
<dbReference type="SMART" id="SM01390">
    <property type="entry name" value="Ribosomal_S4"/>
    <property type="match status" value="1"/>
</dbReference>
<gene>
    <name evidence="10" type="primary">rps9</name>
</gene>
<dbReference type="InterPro" id="IPR005710">
    <property type="entry name" value="Ribosomal_uS4_euk/arc"/>
</dbReference>
<dbReference type="PANTHER" id="PTHR11831:SF5">
    <property type="entry name" value="40S RIBOSOMAL PROTEIN S9"/>
    <property type="match status" value="1"/>
</dbReference>
<dbReference type="SUPFAM" id="SSF55174">
    <property type="entry name" value="Alpha-L RNA-binding motif"/>
    <property type="match status" value="1"/>
</dbReference>
<evidence type="ECO:0000256" key="2">
    <source>
        <dbReference type="ARBA" id="ARBA00022730"/>
    </source>
</evidence>
<name>Q98S15_GUITH</name>
<dbReference type="Proteomes" id="UP000242167">
    <property type="component" value="Nucleomorph 3"/>
</dbReference>
<dbReference type="NCBIfam" id="TIGR01018">
    <property type="entry name" value="uS4_arch"/>
    <property type="match status" value="1"/>
</dbReference>
<dbReference type="InterPro" id="IPR018079">
    <property type="entry name" value="Ribosomal_uS4_CS"/>
</dbReference>
<reference evidence="10 11" key="1">
    <citation type="journal article" date="2001" name="Nature">
        <title>The highly reduced genome of an enslaved algal nucleus.</title>
        <authorList>
            <person name="Douglas S."/>
            <person name="Zauner S."/>
            <person name="Fraunholz M."/>
            <person name="Beaton M."/>
            <person name="Penny S."/>
            <person name="Deng L."/>
            <person name="Wu X."/>
            <person name="Reith M."/>
            <person name="Cavalier-Smith T."/>
            <person name="Maier U."/>
        </authorList>
    </citation>
    <scope>NUCLEOTIDE SEQUENCE [LARGE SCALE GENOMIC DNA]</scope>
</reference>
<dbReference type="PROSITE" id="PS00632">
    <property type="entry name" value="RIBOSOMAL_S4"/>
    <property type="match status" value="1"/>
</dbReference>
<dbReference type="InterPro" id="IPR022801">
    <property type="entry name" value="Ribosomal_uS4"/>
</dbReference>
<feature type="domain" description="Small ribosomal subunit protein uS4 N-terminal" evidence="9">
    <location>
        <begin position="6"/>
        <end position="106"/>
    </location>
</feature>
<keyword evidence="4 7" id="KW-0689">Ribosomal protein</keyword>
<dbReference type="GO" id="GO:0042274">
    <property type="term" value="P:ribosomal small subunit biogenesis"/>
    <property type="evidence" value="ECO:0007669"/>
    <property type="project" value="TreeGrafter"/>
</dbReference>
<evidence type="ECO:0000256" key="5">
    <source>
        <dbReference type="ARBA" id="ARBA00023274"/>
    </source>
</evidence>
<dbReference type="PIR" id="F90134">
    <property type="entry name" value="F90134"/>
</dbReference>
<keyword evidence="3 6" id="KW-0694">RNA-binding</keyword>
<dbReference type="InterPro" id="IPR002942">
    <property type="entry name" value="S4_RNA-bd"/>
</dbReference>
<dbReference type="NCBIfam" id="NF003139">
    <property type="entry name" value="PRK04051.1"/>
    <property type="match status" value="1"/>
</dbReference>
<evidence type="ECO:0000256" key="1">
    <source>
        <dbReference type="ARBA" id="ARBA00007465"/>
    </source>
</evidence>
<dbReference type="CDD" id="cd00165">
    <property type="entry name" value="S4"/>
    <property type="match status" value="1"/>
</dbReference>
<dbReference type="Pfam" id="PF01479">
    <property type="entry name" value="S4"/>
    <property type="match status" value="1"/>
</dbReference>
<keyword evidence="5 7" id="KW-0687">Ribonucleoprotein</keyword>
<dbReference type="EMBL" id="AF083031">
    <property type="protein sequence ID" value="AAK39785.1"/>
    <property type="molecule type" value="Genomic_DNA"/>
</dbReference>
<dbReference type="InterPro" id="IPR001912">
    <property type="entry name" value="Ribosomal_uS4_N"/>
</dbReference>
<dbReference type="SMART" id="SM00363">
    <property type="entry name" value="S4"/>
    <property type="match status" value="1"/>
</dbReference>
<keyword evidence="2 6" id="KW-0699">rRNA-binding</keyword>
<dbReference type="GO" id="GO:0019843">
    <property type="term" value="F:rRNA binding"/>
    <property type="evidence" value="ECO:0007669"/>
    <property type="project" value="UniProtKB-KW"/>
</dbReference>
<dbReference type="GO" id="GO:0022627">
    <property type="term" value="C:cytosolic small ribosomal subunit"/>
    <property type="evidence" value="ECO:0007669"/>
    <property type="project" value="TreeGrafter"/>
</dbReference>
<evidence type="ECO:0000313" key="10">
    <source>
        <dbReference type="EMBL" id="AAK39785.1"/>
    </source>
</evidence>
<dbReference type="PROSITE" id="PS50889">
    <property type="entry name" value="S4"/>
    <property type="match status" value="1"/>
</dbReference>
<dbReference type="InterPro" id="IPR036986">
    <property type="entry name" value="S4_RNA-bd_sf"/>
</dbReference>
<dbReference type="AlphaFoldDB" id="Q98S15"/>
<dbReference type="GeneID" id="857266"/>
<evidence type="ECO:0000256" key="6">
    <source>
        <dbReference type="PROSITE-ProRule" id="PRU00182"/>
    </source>
</evidence>
<proteinExistence type="inferred from homology"/>
<evidence type="ECO:0000313" key="11">
    <source>
        <dbReference type="Proteomes" id="UP000242167"/>
    </source>
</evidence>
<evidence type="ECO:0000256" key="3">
    <source>
        <dbReference type="ARBA" id="ARBA00022884"/>
    </source>
</evidence>
<evidence type="ECO:0000259" key="9">
    <source>
        <dbReference type="SMART" id="SM01390"/>
    </source>
</evidence>
<keyword evidence="10" id="KW-0542">Nucleomorph</keyword>
<evidence type="ECO:0000256" key="7">
    <source>
        <dbReference type="RuleBase" id="RU003699"/>
    </source>
</evidence>
<dbReference type="Gene3D" id="3.10.290.10">
    <property type="entry name" value="RNA-binding S4 domain"/>
    <property type="match status" value="1"/>
</dbReference>
<organism evidence="10 11">
    <name type="scientific">Guillardia theta</name>
    <name type="common">Cryptophyte</name>
    <name type="synonym">Cryptomonas phi</name>
    <dbReference type="NCBI Taxonomy" id="55529"/>
    <lineage>
        <taxon>Eukaryota</taxon>
        <taxon>Cryptophyceae</taxon>
        <taxon>Pyrenomonadales</taxon>
        <taxon>Geminigeraceae</taxon>
        <taxon>Guillardia</taxon>
    </lineage>
</organism>
<protein>
    <submittedName>
        <fullName evidence="10">40S ribosomal protein S9</fullName>
    </submittedName>
</protein>
<sequence length="181" mass="21166">MSKNYRNFSKTSKTPRRPYEKERLDYELKIIGEYGLKNKREVWRVQLALSKIRSSARLLLTLQENDPRRKIQANALIKRLKNYGILSDNNTNLESVLSLKIQDFLERRLQTLVFKNGLARSIHHARILVRHKHISVNDQLVDIPSVMVKSVNQDRIDFFKSSPYGGGLPGRVRRRSLNQNN</sequence>
<dbReference type="RefSeq" id="XP_001713483.1">
    <property type="nucleotide sequence ID" value="XM_001713431.1"/>
</dbReference>
<dbReference type="PANTHER" id="PTHR11831">
    <property type="entry name" value="30S 40S RIBOSOMAL PROTEIN"/>
    <property type="match status" value="1"/>
</dbReference>